<evidence type="ECO:0000256" key="3">
    <source>
        <dbReference type="ARBA" id="ARBA00023163"/>
    </source>
</evidence>
<protein>
    <submittedName>
        <fullName evidence="5">ArsR/SmtB family transcription factor</fullName>
    </submittedName>
</protein>
<dbReference type="SUPFAM" id="SSF46785">
    <property type="entry name" value="Winged helix' DNA-binding domain"/>
    <property type="match status" value="1"/>
</dbReference>
<sequence length="332" mass="36542">MLRIHFTSEDLARTTIAPGPDPLWEALLSLYRLRNSGGGVFFSEWRRQVRPNLPASTHLLSDLAPPKGYSADFMTPTRHMTSIRDGVEAVRSTPRARLRDDIAELARRHPGRPLRAWMKGLADGAAGELARVADAIDRYFEVSLGPYWAHVRAQVDHDRVRRSRTLAAEGWESVFATLHPSARWSYPVLELDFPADHDIHLGGRGLLLQPAFFCWGPPTTLLDTSLPPRLVYPIEHQLGWAGGGLEPARDLALPALLGRTRAGVLRAVAEGECTTTELALRLRMPPPTASRQAAILRDAGLITTRRHHQAVIHALTPLGVSLLAGRSSAPSP</sequence>
<dbReference type="Gene3D" id="1.10.10.10">
    <property type="entry name" value="Winged helix-like DNA-binding domain superfamily/Winged helix DNA-binding domain"/>
    <property type="match status" value="1"/>
</dbReference>
<dbReference type="SMART" id="SM00418">
    <property type="entry name" value="HTH_ARSR"/>
    <property type="match status" value="1"/>
</dbReference>
<reference evidence="6" key="1">
    <citation type="journal article" date="2019" name="Int. J. Syst. Evol. Microbiol.">
        <title>The Global Catalogue of Microorganisms (GCM) 10K type strain sequencing project: providing services to taxonomists for standard genome sequencing and annotation.</title>
        <authorList>
            <consortium name="The Broad Institute Genomics Platform"/>
            <consortium name="The Broad Institute Genome Sequencing Center for Infectious Disease"/>
            <person name="Wu L."/>
            <person name="Ma J."/>
        </authorList>
    </citation>
    <scope>NUCLEOTIDE SEQUENCE [LARGE SCALE GENOMIC DNA]</scope>
    <source>
        <strain evidence="6">CECT 7649</strain>
    </source>
</reference>
<evidence type="ECO:0000256" key="1">
    <source>
        <dbReference type="ARBA" id="ARBA00023015"/>
    </source>
</evidence>
<dbReference type="EMBL" id="JBHTCG010000001">
    <property type="protein sequence ID" value="MFC7380798.1"/>
    <property type="molecule type" value="Genomic_DNA"/>
</dbReference>
<dbReference type="Proteomes" id="UP001596496">
    <property type="component" value="Unassembled WGS sequence"/>
</dbReference>
<name>A0ABW2NZ12_9ACTN</name>
<organism evidence="5 6">
    <name type="scientific">Sphaerisporangium rhizosphaerae</name>
    <dbReference type="NCBI Taxonomy" id="2269375"/>
    <lineage>
        <taxon>Bacteria</taxon>
        <taxon>Bacillati</taxon>
        <taxon>Actinomycetota</taxon>
        <taxon>Actinomycetes</taxon>
        <taxon>Streptosporangiales</taxon>
        <taxon>Streptosporangiaceae</taxon>
        <taxon>Sphaerisporangium</taxon>
    </lineage>
</organism>
<gene>
    <name evidence="5" type="ORF">ACFQSB_01190</name>
</gene>
<dbReference type="InterPro" id="IPR001845">
    <property type="entry name" value="HTH_ArsR_DNA-bd_dom"/>
</dbReference>
<dbReference type="InterPro" id="IPR036388">
    <property type="entry name" value="WH-like_DNA-bd_sf"/>
</dbReference>
<dbReference type="RefSeq" id="WP_380823806.1">
    <property type="nucleotide sequence ID" value="NZ_JBHTCG010000001.1"/>
</dbReference>
<keyword evidence="6" id="KW-1185">Reference proteome</keyword>
<evidence type="ECO:0000313" key="6">
    <source>
        <dbReference type="Proteomes" id="UP001596496"/>
    </source>
</evidence>
<dbReference type="InterPro" id="IPR036390">
    <property type="entry name" value="WH_DNA-bd_sf"/>
</dbReference>
<evidence type="ECO:0000256" key="2">
    <source>
        <dbReference type="ARBA" id="ARBA00023125"/>
    </source>
</evidence>
<keyword evidence="2" id="KW-0238">DNA-binding</keyword>
<accession>A0ABW2NZ12</accession>
<comment type="caution">
    <text evidence="5">The sequence shown here is derived from an EMBL/GenBank/DDBJ whole genome shotgun (WGS) entry which is preliminary data.</text>
</comment>
<dbReference type="Pfam" id="PF01022">
    <property type="entry name" value="HTH_5"/>
    <property type="match status" value="1"/>
</dbReference>
<proteinExistence type="predicted"/>
<dbReference type="InterPro" id="IPR051011">
    <property type="entry name" value="Metal_resp_trans_reg"/>
</dbReference>
<dbReference type="PANTHER" id="PTHR43132:SF8">
    <property type="entry name" value="HTH-TYPE TRANSCRIPTIONAL REGULATOR KMTR"/>
    <property type="match status" value="1"/>
</dbReference>
<dbReference type="CDD" id="cd00090">
    <property type="entry name" value="HTH_ARSR"/>
    <property type="match status" value="1"/>
</dbReference>
<keyword evidence="1" id="KW-0805">Transcription regulation</keyword>
<keyword evidence="3" id="KW-0804">Transcription</keyword>
<dbReference type="PANTHER" id="PTHR43132">
    <property type="entry name" value="ARSENICAL RESISTANCE OPERON REPRESSOR ARSR-RELATED"/>
    <property type="match status" value="1"/>
</dbReference>
<feature type="domain" description="HTH arsR-type" evidence="4">
    <location>
        <begin position="251"/>
        <end position="325"/>
    </location>
</feature>
<evidence type="ECO:0000313" key="5">
    <source>
        <dbReference type="EMBL" id="MFC7380798.1"/>
    </source>
</evidence>
<dbReference type="InterPro" id="IPR011991">
    <property type="entry name" value="ArsR-like_HTH"/>
</dbReference>
<evidence type="ECO:0000259" key="4">
    <source>
        <dbReference type="SMART" id="SM00418"/>
    </source>
</evidence>